<sequence>MSSKDLSFTEDGNEFEKHHHDTPTGCKGSCVKILKDNLFMILILVGVVVGFGLGFGLRAATDSPVAEQWINLIGTLYIHVLDLTILPLIVSNLIIASVTSNCKSTFLVISNINPKDQGLTSVITLAFIIGMNVLGSAIGTIASIIIRPGNTRYVTLLPIASILGVGITKVENVANEDDPNLRATTSDIFADLILNIFPDNIVAMCIQQTKTHYEYKVGPNETEKVRIVGTASSKDLIGILVVSIAFGLAAKAAGSKGKAFLEFFQSLCEVTLKLVRVFLLLTPGGVCFMIAGAIMGVEDIAGTFSKVGMFVVTVTAGIAVVFILVLLLYLVTTMSNPFIFFPRTIKASFISFATTSPIVALPEMFEGCDEFGIRKEISRFFCPIATTMKSDGPAVFISSACIFVAQLELNTVPPTTVVVIWLLTSVSVMAIPHIPSASIVIAMTILNSAGVPTRSTVYLYAVDWLLDRFRAGVSTAVSMYGAAILHGMSDHSDRYEATESEKTVAKPRRNRFVQCLINNRFMLTIIAGVLIGFAIGFGLRQLRSISETLKVWISMPGDIYIRLLKLTILPLIASNVIIVIAKLDPKENGKISTVAFIYIVVFNILGASIGTAAAAAIGPGKKNLTKN</sequence>
<evidence type="ECO:0000313" key="7">
    <source>
        <dbReference type="EMBL" id="VDK23692.1"/>
    </source>
</evidence>
<evidence type="ECO:0000256" key="6">
    <source>
        <dbReference type="RuleBase" id="RU361216"/>
    </source>
</evidence>
<keyword evidence="6" id="KW-0769">Symport</keyword>
<dbReference type="InterPro" id="IPR036458">
    <property type="entry name" value="Na:dicarbo_symporter_sf"/>
</dbReference>
<evidence type="ECO:0000256" key="5">
    <source>
        <dbReference type="ARBA" id="ARBA00023136"/>
    </source>
</evidence>
<keyword evidence="2 6" id="KW-0813">Transport</keyword>
<feature type="transmembrane region" description="Helical" evidence="6">
    <location>
        <begin position="307"/>
        <end position="331"/>
    </location>
</feature>
<feature type="transmembrane region" description="Helical" evidence="6">
    <location>
        <begin position="118"/>
        <end position="146"/>
    </location>
</feature>
<feature type="transmembrane region" description="Helical" evidence="6">
    <location>
        <begin position="236"/>
        <end position="254"/>
    </location>
</feature>
<feature type="transmembrane region" description="Helical" evidence="6">
    <location>
        <begin position="593"/>
        <end position="617"/>
    </location>
</feature>
<keyword evidence="4 6" id="KW-1133">Transmembrane helix</keyword>
<feature type="transmembrane region" description="Helical" evidence="6">
    <location>
        <begin position="274"/>
        <end position="295"/>
    </location>
</feature>
<dbReference type="PANTHER" id="PTHR11958">
    <property type="entry name" value="SODIUM/DICARBOXYLATE SYMPORTER-RELATED"/>
    <property type="match status" value="1"/>
</dbReference>
<keyword evidence="5 6" id="KW-0472">Membrane</keyword>
<comment type="subcellular location">
    <subcellularLocation>
        <location evidence="1 6">Membrane</location>
        <topology evidence="1 6">Multi-pass membrane protein</topology>
    </subcellularLocation>
</comment>
<proteinExistence type="inferred from homology"/>
<comment type="similarity">
    <text evidence="6">Belongs to the dicarboxylate/amino acid:cation symporter (DAACS) (TC 2.A.23) family.</text>
</comment>
<dbReference type="STRING" id="60517.A0A0R3VWK6"/>
<feature type="transmembrane region" description="Helical" evidence="6">
    <location>
        <begin position="521"/>
        <end position="539"/>
    </location>
</feature>
<evidence type="ECO:0000256" key="2">
    <source>
        <dbReference type="ARBA" id="ARBA00022448"/>
    </source>
</evidence>
<feature type="transmembrane region" description="Helical" evidence="6">
    <location>
        <begin position="559"/>
        <end position="581"/>
    </location>
</feature>
<dbReference type="GO" id="GO:0015501">
    <property type="term" value="F:glutamate:sodium symporter activity"/>
    <property type="evidence" value="ECO:0007669"/>
    <property type="project" value="TreeGrafter"/>
</dbReference>
<dbReference type="OrthoDB" id="5877963at2759"/>
<dbReference type="GO" id="GO:0015175">
    <property type="term" value="F:neutral L-amino acid transmembrane transporter activity"/>
    <property type="evidence" value="ECO:0007669"/>
    <property type="project" value="TreeGrafter"/>
</dbReference>
<dbReference type="GO" id="GO:0005313">
    <property type="term" value="F:L-glutamate transmembrane transporter activity"/>
    <property type="evidence" value="ECO:0007669"/>
    <property type="project" value="TreeGrafter"/>
</dbReference>
<protein>
    <recommendedName>
        <fullName evidence="6">Amino acid transporter</fullName>
    </recommendedName>
</protein>
<reference evidence="7 8" key="2">
    <citation type="submission" date="2018-11" db="EMBL/GenBank/DDBJ databases">
        <authorList>
            <consortium name="Pathogen Informatics"/>
        </authorList>
    </citation>
    <scope>NUCLEOTIDE SEQUENCE [LARGE SCALE GENOMIC DNA]</scope>
</reference>
<dbReference type="GO" id="GO:0005886">
    <property type="term" value="C:plasma membrane"/>
    <property type="evidence" value="ECO:0007669"/>
    <property type="project" value="TreeGrafter"/>
</dbReference>
<dbReference type="Proteomes" id="UP000282613">
    <property type="component" value="Unassembled WGS sequence"/>
</dbReference>
<evidence type="ECO:0000256" key="3">
    <source>
        <dbReference type="ARBA" id="ARBA00022692"/>
    </source>
</evidence>
<reference evidence="9" key="1">
    <citation type="submission" date="2017-02" db="UniProtKB">
        <authorList>
            <consortium name="WormBaseParasite"/>
        </authorList>
    </citation>
    <scope>IDENTIFICATION</scope>
</reference>
<dbReference type="SUPFAM" id="SSF118215">
    <property type="entry name" value="Proton glutamate symport protein"/>
    <property type="match status" value="2"/>
</dbReference>
<dbReference type="PANTHER" id="PTHR11958:SF63">
    <property type="entry name" value="AMINO ACID TRANSPORTER"/>
    <property type="match status" value="1"/>
</dbReference>
<accession>A0A0R3VWK6</accession>
<dbReference type="Gene3D" id="1.10.3860.10">
    <property type="entry name" value="Sodium:dicarboxylate symporter"/>
    <property type="match status" value="2"/>
</dbReference>
<dbReference type="Pfam" id="PF00375">
    <property type="entry name" value="SDF"/>
    <property type="match status" value="2"/>
</dbReference>
<evidence type="ECO:0000256" key="4">
    <source>
        <dbReference type="ARBA" id="ARBA00022989"/>
    </source>
</evidence>
<gene>
    <name evidence="7" type="ORF">TASK_LOCUS1801</name>
</gene>
<evidence type="ECO:0000313" key="9">
    <source>
        <dbReference type="WBParaSite" id="TASK_0000180001-mRNA-1"/>
    </source>
</evidence>
<keyword evidence="8" id="KW-1185">Reference proteome</keyword>
<name>A0A0R3VWK6_TAEAS</name>
<keyword evidence="3 6" id="KW-0812">Transmembrane</keyword>
<feature type="transmembrane region" description="Helical" evidence="6">
    <location>
        <begin position="418"/>
        <end position="446"/>
    </location>
</feature>
<feature type="transmembrane region" description="Helical" evidence="6">
    <location>
        <begin position="69"/>
        <end position="98"/>
    </location>
</feature>
<evidence type="ECO:0000256" key="1">
    <source>
        <dbReference type="ARBA" id="ARBA00004141"/>
    </source>
</evidence>
<dbReference type="PRINTS" id="PR00173">
    <property type="entry name" value="EDTRNSPORT"/>
</dbReference>
<feature type="transmembrane region" description="Helical" evidence="6">
    <location>
        <begin position="38"/>
        <end position="57"/>
    </location>
</feature>
<organism evidence="9">
    <name type="scientific">Taenia asiatica</name>
    <name type="common">Asian tapeworm</name>
    <dbReference type="NCBI Taxonomy" id="60517"/>
    <lineage>
        <taxon>Eukaryota</taxon>
        <taxon>Metazoa</taxon>
        <taxon>Spiralia</taxon>
        <taxon>Lophotrochozoa</taxon>
        <taxon>Platyhelminthes</taxon>
        <taxon>Cestoda</taxon>
        <taxon>Eucestoda</taxon>
        <taxon>Cyclophyllidea</taxon>
        <taxon>Taeniidae</taxon>
        <taxon>Taenia</taxon>
    </lineage>
</organism>
<dbReference type="InterPro" id="IPR001991">
    <property type="entry name" value="Na-dicarboxylate_symporter"/>
</dbReference>
<dbReference type="AlphaFoldDB" id="A0A0R3VWK6"/>
<dbReference type="WBParaSite" id="TASK_0000180001-mRNA-1">
    <property type="protein sequence ID" value="TASK_0000180001-mRNA-1"/>
    <property type="gene ID" value="TASK_0000180001"/>
</dbReference>
<dbReference type="InterPro" id="IPR050746">
    <property type="entry name" value="DAACS"/>
</dbReference>
<evidence type="ECO:0000313" key="8">
    <source>
        <dbReference type="Proteomes" id="UP000282613"/>
    </source>
</evidence>
<dbReference type="EMBL" id="UYRS01000599">
    <property type="protein sequence ID" value="VDK23692.1"/>
    <property type="molecule type" value="Genomic_DNA"/>
</dbReference>